<dbReference type="InterPro" id="IPR050469">
    <property type="entry name" value="Diguanylate_Cyclase"/>
</dbReference>
<keyword evidence="3" id="KW-0812">Transmembrane</keyword>
<feature type="domain" description="GGDEF" evidence="4">
    <location>
        <begin position="383"/>
        <end position="517"/>
    </location>
</feature>
<dbReference type="PROSITE" id="PS50887">
    <property type="entry name" value="GGDEF"/>
    <property type="match status" value="1"/>
</dbReference>
<evidence type="ECO:0000256" key="2">
    <source>
        <dbReference type="ARBA" id="ARBA00034247"/>
    </source>
</evidence>
<dbReference type="PANTHER" id="PTHR45138:SF9">
    <property type="entry name" value="DIGUANYLATE CYCLASE DGCM-RELATED"/>
    <property type="match status" value="1"/>
</dbReference>
<keyword evidence="3" id="KW-0472">Membrane</keyword>
<protein>
    <recommendedName>
        <fullName evidence="1">diguanylate cyclase</fullName>
        <ecNumber evidence="1">2.7.7.65</ecNumber>
    </recommendedName>
</protein>
<dbReference type="CDD" id="cd12914">
    <property type="entry name" value="PDC1_DGC_like"/>
    <property type="match status" value="1"/>
</dbReference>
<name>A0A1G8JAP8_9RHOO</name>
<dbReference type="STRING" id="83767.SAMN05660652_03156"/>
<dbReference type="CDD" id="cd12915">
    <property type="entry name" value="PDC2_DGC_like"/>
    <property type="match status" value="1"/>
</dbReference>
<dbReference type="GO" id="GO:0052621">
    <property type="term" value="F:diguanylate cyclase activity"/>
    <property type="evidence" value="ECO:0007669"/>
    <property type="project" value="UniProtKB-EC"/>
</dbReference>
<sequence length="518" mass="58076">MESPGAEPPEDGTKRTGNRIVIRMPYFDSKRQARQVSRLVIACTVLFLGTMWAAIGYFVTESRAARISEEQRVLARMARMVEEQTHALFSFVDYFLVAADSRFEKHPRSDPRTDPDFRVMMDNFRARTQGFVDIRFVSADGTLYYRGDTDGQGRAQVDDRDYYQAQMQSPPHGLFIAQPVLSRYTNRWGLPISYPLKARPHGIAVIFAAIENIAFSEPFEAARTKPNGSIVLVHQDGTILFRSPEAGLIGKSLRGSGLWNDENRTRNEGVFELTTGTSDGLARIGAFVKVPDYPLVAIATSSLDDTLSEWHTKATGLVAFGIAATLAGIAVLWRLRSSLRYLDSTQRELMAQANIDDLTQIANRRFFMLHSSQELERCLRYERPLSLLIYDVDHFKRINDDYGHETGDLTLKAITQAVQDELRATDLQARIGGEEFAVLLPETGLSKAVEVAERLRARIEKMTYVNMDKRDAPITVSVGIAAYANGNETLDELIARTDRALYRAKAGGRNRVCADFIA</sequence>
<dbReference type="SUPFAM" id="SSF55073">
    <property type="entry name" value="Nucleotide cyclase"/>
    <property type="match status" value="1"/>
</dbReference>
<feature type="transmembrane region" description="Helical" evidence="3">
    <location>
        <begin position="39"/>
        <end position="59"/>
    </location>
</feature>
<dbReference type="PANTHER" id="PTHR45138">
    <property type="entry name" value="REGULATORY COMPONENTS OF SENSORY TRANSDUCTION SYSTEM"/>
    <property type="match status" value="1"/>
</dbReference>
<dbReference type="InterPro" id="IPR043128">
    <property type="entry name" value="Rev_trsase/Diguanyl_cyclase"/>
</dbReference>
<gene>
    <name evidence="5" type="ORF">SAMN05660652_03156</name>
</gene>
<evidence type="ECO:0000313" key="6">
    <source>
        <dbReference type="Proteomes" id="UP000198607"/>
    </source>
</evidence>
<dbReference type="AlphaFoldDB" id="A0A1G8JAP8"/>
<dbReference type="Proteomes" id="UP000198607">
    <property type="component" value="Unassembled WGS sequence"/>
</dbReference>
<dbReference type="Gene3D" id="3.30.450.20">
    <property type="entry name" value="PAS domain"/>
    <property type="match status" value="2"/>
</dbReference>
<dbReference type="FunFam" id="3.30.70.270:FF:000001">
    <property type="entry name" value="Diguanylate cyclase domain protein"/>
    <property type="match status" value="1"/>
</dbReference>
<dbReference type="Pfam" id="PF00990">
    <property type="entry name" value="GGDEF"/>
    <property type="match status" value="1"/>
</dbReference>
<keyword evidence="3" id="KW-1133">Transmembrane helix</keyword>
<accession>A0A1G8JAP8</accession>
<dbReference type="Pfam" id="PF22588">
    <property type="entry name" value="dCache_1_like"/>
    <property type="match status" value="1"/>
</dbReference>
<reference evidence="5 6" key="1">
    <citation type="submission" date="2016-10" db="EMBL/GenBank/DDBJ databases">
        <authorList>
            <person name="de Groot N.N."/>
        </authorList>
    </citation>
    <scope>NUCLEOTIDE SEQUENCE [LARGE SCALE GENOMIC DNA]</scope>
    <source>
        <strain evidence="5 6">DSM 5885</strain>
    </source>
</reference>
<keyword evidence="6" id="KW-1185">Reference proteome</keyword>
<dbReference type="Gene3D" id="3.30.70.270">
    <property type="match status" value="1"/>
</dbReference>
<evidence type="ECO:0000256" key="3">
    <source>
        <dbReference type="SAM" id="Phobius"/>
    </source>
</evidence>
<dbReference type="GO" id="GO:1902201">
    <property type="term" value="P:negative regulation of bacterial-type flagellum-dependent cell motility"/>
    <property type="evidence" value="ECO:0007669"/>
    <property type="project" value="TreeGrafter"/>
</dbReference>
<dbReference type="InterPro" id="IPR029787">
    <property type="entry name" value="Nucleotide_cyclase"/>
</dbReference>
<dbReference type="GO" id="GO:0043709">
    <property type="term" value="P:cell adhesion involved in single-species biofilm formation"/>
    <property type="evidence" value="ECO:0007669"/>
    <property type="project" value="TreeGrafter"/>
</dbReference>
<dbReference type="CDD" id="cd01949">
    <property type="entry name" value="GGDEF"/>
    <property type="match status" value="1"/>
</dbReference>
<proteinExistence type="predicted"/>
<feature type="transmembrane region" description="Helical" evidence="3">
    <location>
        <begin position="314"/>
        <end position="333"/>
    </location>
</feature>
<dbReference type="InterPro" id="IPR054327">
    <property type="entry name" value="His-kinase-like_sensor"/>
</dbReference>
<dbReference type="NCBIfam" id="TIGR00254">
    <property type="entry name" value="GGDEF"/>
    <property type="match status" value="1"/>
</dbReference>
<organism evidence="5 6">
    <name type="scientific">Propionivibrio dicarboxylicus</name>
    <dbReference type="NCBI Taxonomy" id="83767"/>
    <lineage>
        <taxon>Bacteria</taxon>
        <taxon>Pseudomonadati</taxon>
        <taxon>Pseudomonadota</taxon>
        <taxon>Betaproteobacteria</taxon>
        <taxon>Rhodocyclales</taxon>
        <taxon>Rhodocyclaceae</taxon>
        <taxon>Propionivibrio</taxon>
    </lineage>
</organism>
<dbReference type="GO" id="GO:0005886">
    <property type="term" value="C:plasma membrane"/>
    <property type="evidence" value="ECO:0007669"/>
    <property type="project" value="TreeGrafter"/>
</dbReference>
<dbReference type="EC" id="2.7.7.65" evidence="1"/>
<comment type="catalytic activity">
    <reaction evidence="2">
        <text>2 GTP = 3',3'-c-di-GMP + 2 diphosphate</text>
        <dbReference type="Rhea" id="RHEA:24898"/>
        <dbReference type="ChEBI" id="CHEBI:33019"/>
        <dbReference type="ChEBI" id="CHEBI:37565"/>
        <dbReference type="ChEBI" id="CHEBI:58805"/>
        <dbReference type="EC" id="2.7.7.65"/>
    </reaction>
</comment>
<dbReference type="InterPro" id="IPR000160">
    <property type="entry name" value="GGDEF_dom"/>
</dbReference>
<dbReference type="EMBL" id="FNCY01000016">
    <property type="protein sequence ID" value="SDI28161.1"/>
    <property type="molecule type" value="Genomic_DNA"/>
</dbReference>
<evidence type="ECO:0000313" key="5">
    <source>
        <dbReference type="EMBL" id="SDI28161.1"/>
    </source>
</evidence>
<evidence type="ECO:0000259" key="4">
    <source>
        <dbReference type="PROSITE" id="PS50887"/>
    </source>
</evidence>
<evidence type="ECO:0000256" key="1">
    <source>
        <dbReference type="ARBA" id="ARBA00012528"/>
    </source>
</evidence>
<dbReference type="SMART" id="SM00267">
    <property type="entry name" value="GGDEF"/>
    <property type="match status" value="1"/>
</dbReference>